<dbReference type="InterPro" id="IPR039315">
    <property type="entry name" value="CheW"/>
</dbReference>
<protein>
    <submittedName>
        <fullName evidence="2">Purine-binding chemotaxis protein CheW</fullName>
    </submittedName>
</protein>
<dbReference type="InterPro" id="IPR036061">
    <property type="entry name" value="CheW-like_dom_sf"/>
</dbReference>
<feature type="domain" description="CheW-like" evidence="1">
    <location>
        <begin position="8"/>
        <end position="148"/>
    </location>
</feature>
<dbReference type="GO" id="GO:0005829">
    <property type="term" value="C:cytosol"/>
    <property type="evidence" value="ECO:0007669"/>
    <property type="project" value="TreeGrafter"/>
</dbReference>
<comment type="caution">
    <text evidence="2">The sequence shown here is derived from an EMBL/GenBank/DDBJ whole genome shotgun (WGS) entry which is preliminary data.</text>
</comment>
<reference evidence="2 3" key="1">
    <citation type="submission" date="2018-12" db="EMBL/GenBank/DDBJ databases">
        <title>Bacillus yapensis draft genome sequence.</title>
        <authorList>
            <person name="Yu L."/>
            <person name="Xu X."/>
            <person name="Tang X."/>
        </authorList>
    </citation>
    <scope>NUCLEOTIDE SEQUENCE [LARGE SCALE GENOMIC DNA]</scope>
    <source>
        <strain evidence="2 3">XXST-01</strain>
    </source>
</reference>
<sequence length="156" mass="17628">MTETLTDDLKYIVFQLKEKEYAIPVNKVHSIEKIEHITRVPGVSSYIKGVLNLRGVVTPIIDLRLRFDIEEVAYTDSTRIIIVSFDDMEVGLIVDTANDVIDIKAEAIEPQPEVVGVDEAEYINGVAKLDKRLLILLDLEKILQRDDLKTTYGNEG</sequence>
<dbReference type="Gene3D" id="2.40.50.180">
    <property type="entry name" value="CheA-289, Domain 4"/>
    <property type="match status" value="1"/>
</dbReference>
<dbReference type="AlphaFoldDB" id="A0A431WJI6"/>
<name>A0A431WJI6_9BACI</name>
<evidence type="ECO:0000313" key="3">
    <source>
        <dbReference type="Proteomes" id="UP000271374"/>
    </source>
</evidence>
<dbReference type="Proteomes" id="UP000271374">
    <property type="component" value="Unassembled WGS sequence"/>
</dbReference>
<dbReference type="Gene3D" id="2.30.30.40">
    <property type="entry name" value="SH3 Domains"/>
    <property type="match status" value="1"/>
</dbReference>
<dbReference type="PANTHER" id="PTHR22617:SF23">
    <property type="entry name" value="CHEMOTAXIS PROTEIN CHEW"/>
    <property type="match status" value="1"/>
</dbReference>
<keyword evidence="3" id="KW-1185">Reference proteome</keyword>
<gene>
    <name evidence="2" type="ORF">EKG37_02925</name>
</gene>
<dbReference type="Pfam" id="PF01584">
    <property type="entry name" value="CheW"/>
    <property type="match status" value="1"/>
</dbReference>
<dbReference type="PROSITE" id="PS50851">
    <property type="entry name" value="CHEW"/>
    <property type="match status" value="1"/>
</dbReference>
<dbReference type="OrthoDB" id="9794382at2"/>
<dbReference type="SUPFAM" id="SSF50341">
    <property type="entry name" value="CheW-like"/>
    <property type="match status" value="1"/>
</dbReference>
<dbReference type="InterPro" id="IPR002545">
    <property type="entry name" value="CheW-lke_dom"/>
</dbReference>
<dbReference type="GO" id="GO:0006935">
    <property type="term" value="P:chemotaxis"/>
    <property type="evidence" value="ECO:0007669"/>
    <property type="project" value="InterPro"/>
</dbReference>
<evidence type="ECO:0000313" key="2">
    <source>
        <dbReference type="EMBL" id="RTR35600.1"/>
    </source>
</evidence>
<evidence type="ECO:0000259" key="1">
    <source>
        <dbReference type="PROSITE" id="PS50851"/>
    </source>
</evidence>
<dbReference type="GO" id="GO:0007165">
    <property type="term" value="P:signal transduction"/>
    <property type="evidence" value="ECO:0007669"/>
    <property type="project" value="InterPro"/>
</dbReference>
<organism evidence="2 3">
    <name type="scientific">Bacillus yapensis</name>
    <dbReference type="NCBI Taxonomy" id="2492960"/>
    <lineage>
        <taxon>Bacteria</taxon>
        <taxon>Bacillati</taxon>
        <taxon>Bacillota</taxon>
        <taxon>Bacilli</taxon>
        <taxon>Bacillales</taxon>
        <taxon>Bacillaceae</taxon>
        <taxon>Bacillus</taxon>
    </lineage>
</organism>
<dbReference type="RefSeq" id="WP_126405979.1">
    <property type="nucleotide sequence ID" value="NZ_RXNT01000002.1"/>
</dbReference>
<dbReference type="PANTHER" id="PTHR22617">
    <property type="entry name" value="CHEMOTAXIS SENSOR HISTIDINE KINASE-RELATED"/>
    <property type="match status" value="1"/>
</dbReference>
<dbReference type="EMBL" id="RXNT01000002">
    <property type="protein sequence ID" value="RTR35600.1"/>
    <property type="molecule type" value="Genomic_DNA"/>
</dbReference>
<dbReference type="CDD" id="cd00732">
    <property type="entry name" value="CheW"/>
    <property type="match status" value="1"/>
</dbReference>
<dbReference type="SMART" id="SM00260">
    <property type="entry name" value="CheW"/>
    <property type="match status" value="1"/>
</dbReference>
<accession>A0A431WJI6</accession>
<proteinExistence type="predicted"/>